<name>A0A1W1XWC7_9BACT</name>
<dbReference type="InterPro" id="IPR013783">
    <property type="entry name" value="Ig-like_fold"/>
</dbReference>
<evidence type="ECO:0000256" key="1">
    <source>
        <dbReference type="SAM" id="Phobius"/>
    </source>
</evidence>
<evidence type="ECO:0000256" key="2">
    <source>
        <dbReference type="SAM" id="SignalP"/>
    </source>
</evidence>
<accession>A0A1W1XWC7</accession>
<evidence type="ECO:0000313" key="3">
    <source>
        <dbReference type="EMBL" id="SMC28144.1"/>
    </source>
</evidence>
<dbReference type="AlphaFoldDB" id="A0A1W1XWC7"/>
<protein>
    <submittedName>
        <fullName evidence="3">Uncharacterized protein</fullName>
    </submittedName>
</protein>
<keyword evidence="1" id="KW-0472">Membrane</keyword>
<evidence type="ECO:0000313" key="4">
    <source>
        <dbReference type="Proteomes" id="UP000192783"/>
    </source>
</evidence>
<organism evidence="3 4">
    <name type="scientific">Desulfacinum hydrothermale DSM 13146</name>
    <dbReference type="NCBI Taxonomy" id="1121390"/>
    <lineage>
        <taxon>Bacteria</taxon>
        <taxon>Pseudomonadati</taxon>
        <taxon>Thermodesulfobacteriota</taxon>
        <taxon>Syntrophobacteria</taxon>
        <taxon>Syntrophobacterales</taxon>
        <taxon>Syntrophobacteraceae</taxon>
        <taxon>Desulfacinum</taxon>
    </lineage>
</organism>
<dbReference type="Proteomes" id="UP000192783">
    <property type="component" value="Unassembled WGS sequence"/>
</dbReference>
<keyword evidence="4" id="KW-1185">Reference proteome</keyword>
<feature type="signal peptide" evidence="2">
    <location>
        <begin position="1"/>
        <end position="22"/>
    </location>
</feature>
<keyword evidence="1" id="KW-1133">Transmembrane helix</keyword>
<proteinExistence type="predicted"/>
<sequence length="182" mass="19713">MRILKKLFAVIASILLSASISAAAQAPVSLNLQSDAKNPATPVMGDHMRFWSTISNTGSSPIEGLVAWISLVEIDPGNEQPVDLEDWSAHKAVTGASLKPGESLQTDWPMRLIKGGDYRVVVSVTDPGSNTVFTSPTLQFHVRQKSVLQAGRVLPVAAAIPLLICALMIFNKTTQRLRRERV</sequence>
<reference evidence="3 4" key="1">
    <citation type="submission" date="2017-04" db="EMBL/GenBank/DDBJ databases">
        <authorList>
            <person name="Afonso C.L."/>
            <person name="Miller P.J."/>
            <person name="Scott M.A."/>
            <person name="Spackman E."/>
            <person name="Goraichik I."/>
            <person name="Dimitrov K.M."/>
            <person name="Suarez D.L."/>
            <person name="Swayne D.E."/>
        </authorList>
    </citation>
    <scope>NUCLEOTIDE SEQUENCE [LARGE SCALE GENOMIC DNA]</scope>
    <source>
        <strain evidence="3 4">DSM 13146</strain>
    </source>
</reference>
<dbReference type="RefSeq" id="WP_084059064.1">
    <property type="nucleotide sequence ID" value="NZ_FWXF01000028.1"/>
</dbReference>
<feature type="chain" id="PRO_5012686995" evidence="2">
    <location>
        <begin position="23"/>
        <end position="182"/>
    </location>
</feature>
<keyword evidence="2" id="KW-0732">Signal</keyword>
<keyword evidence="1" id="KW-0812">Transmembrane</keyword>
<dbReference type="STRING" id="1121390.SAMN02746041_03187"/>
<dbReference type="EMBL" id="FWXF01000028">
    <property type="protein sequence ID" value="SMC28144.1"/>
    <property type="molecule type" value="Genomic_DNA"/>
</dbReference>
<dbReference type="OrthoDB" id="5511739at2"/>
<feature type="transmembrane region" description="Helical" evidence="1">
    <location>
        <begin position="153"/>
        <end position="171"/>
    </location>
</feature>
<dbReference type="Gene3D" id="2.60.40.10">
    <property type="entry name" value="Immunoglobulins"/>
    <property type="match status" value="1"/>
</dbReference>
<gene>
    <name evidence="3" type="ORF">SAMN02746041_03187</name>
</gene>